<dbReference type="Proteomes" id="UP001396898">
    <property type="component" value="Unassembled WGS sequence"/>
</dbReference>
<evidence type="ECO:0000256" key="1">
    <source>
        <dbReference type="SAM" id="MobiDB-lite"/>
    </source>
</evidence>
<sequence>MARKPSRRCYRTHAQVGTPEEWELGHTEVPDHGPQGVIAAAAAVVVGRDPQAFQPCEGASVVHDQPAFASAEASEEGSGQAETSARVQPALVASSEEAFGRDPAQPA</sequence>
<keyword evidence="3" id="KW-1185">Reference proteome</keyword>
<dbReference type="EMBL" id="JAQQWI010000002">
    <property type="protein sequence ID" value="KAK8037588.1"/>
    <property type="molecule type" value="Genomic_DNA"/>
</dbReference>
<reference evidence="2 3" key="1">
    <citation type="submission" date="2023-01" db="EMBL/GenBank/DDBJ databases">
        <title>Analysis of 21 Apiospora genomes using comparative genomics revels a genus with tremendous synthesis potential of carbohydrate active enzymes and secondary metabolites.</title>
        <authorList>
            <person name="Sorensen T."/>
        </authorList>
    </citation>
    <scope>NUCLEOTIDE SEQUENCE [LARGE SCALE GENOMIC DNA]</scope>
    <source>
        <strain evidence="2 3">CBS 20057</strain>
    </source>
</reference>
<evidence type="ECO:0000313" key="3">
    <source>
        <dbReference type="Proteomes" id="UP001396898"/>
    </source>
</evidence>
<organism evidence="2 3">
    <name type="scientific">Apiospora marii</name>
    <dbReference type="NCBI Taxonomy" id="335849"/>
    <lineage>
        <taxon>Eukaryota</taxon>
        <taxon>Fungi</taxon>
        <taxon>Dikarya</taxon>
        <taxon>Ascomycota</taxon>
        <taxon>Pezizomycotina</taxon>
        <taxon>Sordariomycetes</taxon>
        <taxon>Xylariomycetidae</taxon>
        <taxon>Amphisphaeriales</taxon>
        <taxon>Apiosporaceae</taxon>
        <taxon>Apiospora</taxon>
    </lineage>
</organism>
<gene>
    <name evidence="2" type="ORF">PG991_000934</name>
</gene>
<feature type="compositionally biased region" description="Low complexity" evidence="1">
    <location>
        <begin position="67"/>
        <end position="85"/>
    </location>
</feature>
<feature type="region of interest" description="Disordered" evidence="1">
    <location>
        <begin position="67"/>
        <end position="107"/>
    </location>
</feature>
<comment type="caution">
    <text evidence="2">The sequence shown here is derived from an EMBL/GenBank/DDBJ whole genome shotgun (WGS) entry which is preliminary data.</text>
</comment>
<name>A0ABR1STE6_9PEZI</name>
<accession>A0ABR1STE6</accession>
<evidence type="ECO:0000313" key="2">
    <source>
        <dbReference type="EMBL" id="KAK8037588.1"/>
    </source>
</evidence>
<proteinExistence type="predicted"/>
<protein>
    <submittedName>
        <fullName evidence="2">Uncharacterized protein</fullName>
    </submittedName>
</protein>